<dbReference type="PANTHER" id="PTHR32166:SF123">
    <property type="entry name" value="BED-TYPE DOMAIN-CONTAINING PROTEIN"/>
    <property type="match status" value="1"/>
</dbReference>
<sequence length="835" mass="93144">MGWSMELIDLEFSFSLSSFGEQWTGPLFEESGKRPIMAYLKQLHEDLKKHFINEGAAGSNPGKGSKHWVCKYCETRFDGTASVLKNHFLNRCSLDRVRRPLSVEERARREEGIRMGKFIAETIHAGGRSRPATNSLASVSSLVADAEQGRTESPAGTGEAVVGDQPAAIPPTSGESVQPAPRSRRPLRQTVMEDADSIVTRNEQTSRFLDRFLFCTNQPFSIVDNEYFLEFVDAVKKAHPSWMPYKRDEARTKRLDGHYGRTKVDVHAMVKKWHRTGCMLQMDGWSDRRNRPYINVMVSSPIGMVFWKTTCMEGKEKDVAAYFRILDGVIKEIGEEAVVGVVMDNARVCVKGGKMVEAAYPRIFRVGCTAHALNLALEDMYKELEWLRNVVDTGLKVGKFFHNVDKARALFHVYSPKSKLKRPGVTRFATNHKMLASLKKAKNPLKNCVDDAAWVEKMVRTDQLGAFHEVTAIVLGKDDFWATVDKALAVIGPVVTLLRLVDAPGPSMSKVYFKMDSLVARMRELDCITAGEKAEIEDILMRRWAFMTSELHCAAAFLDPEHRHTNVLRDPEVCARFNIWLLSWAPDDQQTRDELSHQVDMWVNLDGSFKSQDAAEAARVQPVALWWEAYREVGPAPATSNMEVGEEDGSEPLMWTWQRNDAADNEECDKEDMALLGSLEREWHECTKPGRRESTNRQKRVTKRARAAGEAGGDEAEVCAPQPKKKRGRPSLAEAATKKAELAAARAAKAAEKAADKAQKKKKKVASVDVIEDDLSGDDESSSSSSEDTNEGDSGEESDEHSLLEGGAEGEDMEESKAGSEKSNGEESEDEGAKV</sequence>
<dbReference type="EMBL" id="BFEA01000553">
    <property type="protein sequence ID" value="GBG86211.1"/>
    <property type="molecule type" value="Genomic_DNA"/>
</dbReference>
<evidence type="ECO:0000313" key="4">
    <source>
        <dbReference type="Proteomes" id="UP000265515"/>
    </source>
</evidence>
<dbReference type="PANTHER" id="PTHR32166">
    <property type="entry name" value="OSJNBA0013A04.12 PROTEIN"/>
    <property type="match status" value="1"/>
</dbReference>
<organism evidence="3 4">
    <name type="scientific">Chara braunii</name>
    <name type="common">Braun's stonewort</name>
    <dbReference type="NCBI Taxonomy" id="69332"/>
    <lineage>
        <taxon>Eukaryota</taxon>
        <taxon>Viridiplantae</taxon>
        <taxon>Streptophyta</taxon>
        <taxon>Charophyceae</taxon>
        <taxon>Charales</taxon>
        <taxon>Characeae</taxon>
        <taxon>Chara</taxon>
    </lineage>
</organism>
<dbReference type="AlphaFoldDB" id="A0A388LVC4"/>
<feature type="compositionally biased region" description="Acidic residues" evidence="1">
    <location>
        <begin position="788"/>
        <end position="799"/>
    </location>
</feature>
<evidence type="ECO:0000256" key="1">
    <source>
        <dbReference type="SAM" id="MobiDB-lite"/>
    </source>
</evidence>
<accession>A0A388LVC4</accession>
<dbReference type="InterPro" id="IPR012337">
    <property type="entry name" value="RNaseH-like_sf"/>
</dbReference>
<dbReference type="STRING" id="69332.A0A388LVC4"/>
<feature type="region of interest" description="Disordered" evidence="1">
    <location>
        <begin position="705"/>
        <end position="835"/>
    </location>
</feature>
<gene>
    <name evidence="3" type="ORF">CBR_g41116</name>
</gene>
<feature type="region of interest" description="Disordered" evidence="1">
    <location>
        <begin position="143"/>
        <end position="193"/>
    </location>
</feature>
<comment type="caution">
    <text evidence="3">The sequence shown here is derived from an EMBL/GenBank/DDBJ whole genome shotgun (WGS) entry which is preliminary data.</text>
</comment>
<dbReference type="SUPFAM" id="SSF53098">
    <property type="entry name" value="Ribonuclease H-like"/>
    <property type="match status" value="1"/>
</dbReference>
<feature type="compositionally biased region" description="Basic and acidic residues" evidence="1">
    <location>
        <begin position="749"/>
        <end position="758"/>
    </location>
</feature>
<feature type="compositionally biased region" description="Basic and acidic residues" evidence="1">
    <location>
        <begin position="815"/>
        <end position="835"/>
    </location>
</feature>
<dbReference type="Proteomes" id="UP000265515">
    <property type="component" value="Unassembled WGS sequence"/>
</dbReference>
<keyword evidence="4" id="KW-1185">Reference proteome</keyword>
<evidence type="ECO:0000313" key="3">
    <source>
        <dbReference type="EMBL" id="GBG86211.1"/>
    </source>
</evidence>
<protein>
    <recommendedName>
        <fullName evidence="2">DUF659 domain-containing protein</fullName>
    </recommendedName>
</protein>
<feature type="domain" description="DUF659" evidence="2">
    <location>
        <begin position="247"/>
        <end position="393"/>
    </location>
</feature>
<name>A0A388LVC4_CHABU</name>
<proteinExistence type="predicted"/>
<reference evidence="3 4" key="1">
    <citation type="journal article" date="2018" name="Cell">
        <title>The Chara Genome: Secondary Complexity and Implications for Plant Terrestrialization.</title>
        <authorList>
            <person name="Nishiyama T."/>
            <person name="Sakayama H."/>
            <person name="Vries J.D."/>
            <person name="Buschmann H."/>
            <person name="Saint-Marcoux D."/>
            <person name="Ullrich K.K."/>
            <person name="Haas F.B."/>
            <person name="Vanderstraeten L."/>
            <person name="Becker D."/>
            <person name="Lang D."/>
            <person name="Vosolsobe S."/>
            <person name="Rombauts S."/>
            <person name="Wilhelmsson P.K.I."/>
            <person name="Janitza P."/>
            <person name="Kern R."/>
            <person name="Heyl A."/>
            <person name="Rumpler F."/>
            <person name="Villalobos L.I.A.C."/>
            <person name="Clay J.M."/>
            <person name="Skokan R."/>
            <person name="Toyoda A."/>
            <person name="Suzuki Y."/>
            <person name="Kagoshima H."/>
            <person name="Schijlen E."/>
            <person name="Tajeshwar N."/>
            <person name="Catarino B."/>
            <person name="Hetherington A.J."/>
            <person name="Saltykova A."/>
            <person name="Bonnot C."/>
            <person name="Breuninger H."/>
            <person name="Symeonidi A."/>
            <person name="Radhakrishnan G.V."/>
            <person name="Van Nieuwerburgh F."/>
            <person name="Deforce D."/>
            <person name="Chang C."/>
            <person name="Karol K.G."/>
            <person name="Hedrich R."/>
            <person name="Ulvskov P."/>
            <person name="Glockner G."/>
            <person name="Delwiche C.F."/>
            <person name="Petrasek J."/>
            <person name="Van de Peer Y."/>
            <person name="Friml J."/>
            <person name="Beilby M."/>
            <person name="Dolan L."/>
            <person name="Kohara Y."/>
            <person name="Sugano S."/>
            <person name="Fujiyama A."/>
            <person name="Delaux P.-M."/>
            <person name="Quint M."/>
            <person name="TheiBen G."/>
            <person name="Hagemann M."/>
            <person name="Harholt J."/>
            <person name="Dunand C."/>
            <person name="Zachgo S."/>
            <person name="Langdale J."/>
            <person name="Maumus F."/>
            <person name="Straeten D.V.D."/>
            <person name="Gould S.B."/>
            <person name="Rensing S.A."/>
        </authorList>
    </citation>
    <scope>NUCLEOTIDE SEQUENCE [LARGE SCALE GENOMIC DNA]</scope>
    <source>
        <strain evidence="3 4">S276</strain>
    </source>
</reference>
<dbReference type="Pfam" id="PF04937">
    <property type="entry name" value="DUF659"/>
    <property type="match status" value="1"/>
</dbReference>
<feature type="compositionally biased region" description="Acidic residues" evidence="1">
    <location>
        <begin position="770"/>
        <end position="781"/>
    </location>
</feature>
<dbReference type="Gramene" id="GBG86211">
    <property type="protein sequence ID" value="GBG86211"/>
    <property type="gene ID" value="CBR_g41116"/>
</dbReference>
<dbReference type="InterPro" id="IPR007021">
    <property type="entry name" value="DUF659"/>
</dbReference>
<evidence type="ECO:0000259" key="2">
    <source>
        <dbReference type="Pfam" id="PF04937"/>
    </source>
</evidence>